<organism evidence="1 2">
    <name type="scientific">Dissophora globulifera</name>
    <dbReference type="NCBI Taxonomy" id="979702"/>
    <lineage>
        <taxon>Eukaryota</taxon>
        <taxon>Fungi</taxon>
        <taxon>Fungi incertae sedis</taxon>
        <taxon>Mucoromycota</taxon>
        <taxon>Mortierellomycotina</taxon>
        <taxon>Mortierellomycetes</taxon>
        <taxon>Mortierellales</taxon>
        <taxon>Mortierellaceae</taxon>
        <taxon>Dissophora</taxon>
    </lineage>
</organism>
<dbReference type="AlphaFoldDB" id="A0A9P6RW30"/>
<proteinExistence type="predicted"/>
<dbReference type="OrthoDB" id="2012566at2759"/>
<gene>
    <name evidence="1" type="ORF">BGZ99_003318</name>
</gene>
<keyword evidence="2" id="KW-1185">Reference proteome</keyword>
<dbReference type="Gene3D" id="3.40.50.1000">
    <property type="entry name" value="HAD superfamily/HAD-like"/>
    <property type="match status" value="1"/>
</dbReference>
<dbReference type="InterPro" id="IPR023214">
    <property type="entry name" value="HAD_sf"/>
</dbReference>
<dbReference type="Proteomes" id="UP000738325">
    <property type="component" value="Unassembled WGS sequence"/>
</dbReference>
<dbReference type="EMBL" id="JAAAIP010000021">
    <property type="protein sequence ID" value="KAG0329167.1"/>
    <property type="molecule type" value="Genomic_DNA"/>
</dbReference>
<evidence type="ECO:0008006" key="3">
    <source>
        <dbReference type="Google" id="ProtNLM"/>
    </source>
</evidence>
<name>A0A9P6RW30_9FUNG</name>
<comment type="caution">
    <text evidence="1">The sequence shown here is derived from an EMBL/GenBank/DDBJ whole genome shotgun (WGS) entry which is preliminary data.</text>
</comment>
<dbReference type="SUPFAM" id="SSF56784">
    <property type="entry name" value="HAD-like"/>
    <property type="match status" value="1"/>
</dbReference>
<sequence>MKLFPRAIFLDSGGVINDNDRRAPQWIYHLQEFMPLTQLGGPGHLWGRANAILTNRLFTEDPAGGVRDWDRLLQEAKDFDDFDRQYLLYWIHNSVKLVNQFLKEEHEQGSEVLQQKGQGEEHSPTWVQIVLPESEEEQIRIARDAHMYCTSLVQADYPGAVEAILDLKFKQGLEMYTCSGEAATELELTFRTLGISTVSASEAVVEELPHHPSSPSSLEEEMAAVASRRLQPVFTKLYGPDLIRCQKSSSRFYELIFKDSGVNPNEAVIVDDKEYILGWAKVHGARTVMISDKNRRGKELLVEVEEKDEQGKIVAVKKVPAVDHQLGSLAELPALVASWRKEEMKEV</sequence>
<evidence type="ECO:0000313" key="2">
    <source>
        <dbReference type="Proteomes" id="UP000738325"/>
    </source>
</evidence>
<accession>A0A9P6RW30</accession>
<protein>
    <recommendedName>
        <fullName evidence="3">HAD-like protein</fullName>
    </recommendedName>
</protein>
<reference evidence="1" key="1">
    <citation type="journal article" date="2020" name="Fungal Divers.">
        <title>Resolving the Mortierellaceae phylogeny through synthesis of multi-gene phylogenetics and phylogenomics.</title>
        <authorList>
            <person name="Vandepol N."/>
            <person name="Liber J."/>
            <person name="Desiro A."/>
            <person name="Na H."/>
            <person name="Kennedy M."/>
            <person name="Barry K."/>
            <person name="Grigoriev I.V."/>
            <person name="Miller A.N."/>
            <person name="O'Donnell K."/>
            <person name="Stajich J.E."/>
            <person name="Bonito G."/>
        </authorList>
    </citation>
    <scope>NUCLEOTIDE SEQUENCE</scope>
    <source>
        <strain evidence="1">REB-010B</strain>
    </source>
</reference>
<dbReference type="InterPro" id="IPR036412">
    <property type="entry name" value="HAD-like_sf"/>
</dbReference>
<evidence type="ECO:0000313" key="1">
    <source>
        <dbReference type="EMBL" id="KAG0329167.1"/>
    </source>
</evidence>